<name>A0A923SBN8_9BURK</name>
<evidence type="ECO:0000313" key="4">
    <source>
        <dbReference type="Proteomes" id="UP000608513"/>
    </source>
</evidence>
<evidence type="ECO:0000313" key="3">
    <source>
        <dbReference type="EMBL" id="MBC5784044.1"/>
    </source>
</evidence>
<gene>
    <name evidence="3" type="ORF">H8N03_13920</name>
</gene>
<keyword evidence="2" id="KW-0732">Signal</keyword>
<proteinExistence type="predicted"/>
<evidence type="ECO:0000256" key="1">
    <source>
        <dbReference type="SAM" id="MobiDB-lite"/>
    </source>
</evidence>
<feature type="region of interest" description="Disordered" evidence="1">
    <location>
        <begin position="25"/>
        <end position="63"/>
    </location>
</feature>
<accession>A0A923SBN8</accession>
<dbReference type="EMBL" id="JACORT010000005">
    <property type="protein sequence ID" value="MBC5784044.1"/>
    <property type="molecule type" value="Genomic_DNA"/>
</dbReference>
<evidence type="ECO:0000256" key="2">
    <source>
        <dbReference type="SAM" id="SignalP"/>
    </source>
</evidence>
<dbReference type="RefSeq" id="WP_187076783.1">
    <property type="nucleotide sequence ID" value="NZ_JACORT010000005.1"/>
</dbReference>
<keyword evidence="4" id="KW-1185">Reference proteome</keyword>
<feature type="region of interest" description="Disordered" evidence="1">
    <location>
        <begin position="119"/>
        <end position="143"/>
    </location>
</feature>
<sequence>MPASKHLFLSVLLAASAAVHAAGAGRADPVPKSPVLGPPSPNGVMGGTFPSAIPPGRQGEGFVPQDLPVIEHAGRIGDSPVLGPKGDDGVMGGTFPSVLAARGIPLGSKRPIEEETGKLHESPVIGPPGPTGGTFPSALPGWR</sequence>
<protein>
    <submittedName>
        <fullName evidence="3">Uncharacterized protein</fullName>
    </submittedName>
</protein>
<dbReference type="Proteomes" id="UP000608513">
    <property type="component" value="Unassembled WGS sequence"/>
</dbReference>
<feature type="chain" id="PRO_5037680441" evidence="2">
    <location>
        <begin position="22"/>
        <end position="143"/>
    </location>
</feature>
<reference evidence="3" key="1">
    <citation type="submission" date="2020-08" db="EMBL/GenBank/DDBJ databases">
        <title>Ramlibacter sp. USB13 16S ribosomal RNA gene genome sequencing and assembly.</title>
        <authorList>
            <person name="Kang M."/>
        </authorList>
    </citation>
    <scope>NUCLEOTIDE SEQUENCE</scope>
    <source>
        <strain evidence="3">USB13</strain>
    </source>
</reference>
<organism evidence="3 4">
    <name type="scientific">Ramlibacter cellulosilyticus</name>
    <dbReference type="NCBI Taxonomy" id="2764187"/>
    <lineage>
        <taxon>Bacteria</taxon>
        <taxon>Pseudomonadati</taxon>
        <taxon>Pseudomonadota</taxon>
        <taxon>Betaproteobacteria</taxon>
        <taxon>Burkholderiales</taxon>
        <taxon>Comamonadaceae</taxon>
        <taxon>Ramlibacter</taxon>
    </lineage>
</organism>
<dbReference type="AlphaFoldDB" id="A0A923SBN8"/>
<comment type="caution">
    <text evidence="3">The sequence shown here is derived from an EMBL/GenBank/DDBJ whole genome shotgun (WGS) entry which is preliminary data.</text>
</comment>
<feature type="signal peptide" evidence="2">
    <location>
        <begin position="1"/>
        <end position="21"/>
    </location>
</feature>